<gene>
    <name evidence="4" type="primary">rfbG</name>
    <name evidence="4" type="ORF">DOO78_22350</name>
</gene>
<dbReference type="PANTHER" id="PTHR43000">
    <property type="entry name" value="DTDP-D-GLUCOSE 4,6-DEHYDRATASE-RELATED"/>
    <property type="match status" value="1"/>
</dbReference>
<dbReference type="Proteomes" id="UP000249065">
    <property type="component" value="Unassembled WGS sequence"/>
</dbReference>
<dbReference type="InterPro" id="IPR001509">
    <property type="entry name" value="Epimerase_deHydtase"/>
</dbReference>
<comment type="caution">
    <text evidence="4">The sequence shown here is derived from an EMBL/GenBank/DDBJ whole genome shotgun (WGS) entry which is preliminary data.</text>
</comment>
<dbReference type="OrthoDB" id="9801785at2"/>
<dbReference type="NCBIfam" id="TIGR02622">
    <property type="entry name" value="CDP_4_6_dhtase"/>
    <property type="match status" value="1"/>
</dbReference>
<dbReference type="Pfam" id="PF01370">
    <property type="entry name" value="Epimerase"/>
    <property type="match status" value="1"/>
</dbReference>
<dbReference type="SUPFAM" id="SSF51735">
    <property type="entry name" value="NAD(P)-binding Rossmann-fold domains"/>
    <property type="match status" value="1"/>
</dbReference>
<evidence type="ECO:0000313" key="5">
    <source>
        <dbReference type="Proteomes" id="UP000249065"/>
    </source>
</evidence>
<reference evidence="5" key="1">
    <citation type="submission" date="2018-06" db="EMBL/GenBank/DDBJ databases">
        <authorList>
            <person name="Khan S.A."/>
        </authorList>
    </citation>
    <scope>NUCLEOTIDE SEQUENCE [LARGE SCALE GENOMIC DNA]</scope>
    <source>
        <strain evidence="5">DB-1506</strain>
    </source>
</reference>
<accession>A0A327M223</accession>
<keyword evidence="5" id="KW-1185">Reference proteome</keyword>
<evidence type="ECO:0000256" key="2">
    <source>
        <dbReference type="ARBA" id="ARBA00007637"/>
    </source>
</evidence>
<comment type="similarity">
    <text evidence="2">Belongs to the NAD(P)-dependent epimerase/dehydratase family.</text>
</comment>
<dbReference type="AlphaFoldDB" id="A0A327M223"/>
<sequence length="351" mass="37101">MLVIPAADFWRDRRVLVTGHTGFKGAWLTLLLRRLGASVTGLALAPEPGPNAFELLRAAPLLAADHRADLRDGATLRALLRAARPEIVLHLAAQAFVGRGHREPAATFAVNLTGTIHLLEALRDLPGLAAALVVTSDKVYRNDGSGRAFREADPLGGADPYSASKAAAEIAVAAWRASFGAALPPIATARAGNVIGGGDFGAERLVPDLVRARQAGAALRLRRPEATRPFQHVLDVLRGYLLLAERVATGDAPMAVNFGPEDGEVRVRDLIGIWGEATGAPVPWEQDRGSPMPEAPRLGLDSRLAAAALGWRPRLATPAAIAETARWYAAWAAGDDLQAQAFGAIDRLVLA</sequence>
<dbReference type="InterPro" id="IPR013445">
    <property type="entry name" value="CDP_4_6_deHydtase"/>
</dbReference>
<dbReference type="Gene3D" id="3.40.50.720">
    <property type="entry name" value="NAD(P)-binding Rossmann-like Domain"/>
    <property type="match status" value="1"/>
</dbReference>
<dbReference type="Gene3D" id="3.90.25.10">
    <property type="entry name" value="UDP-galactose 4-epimerase, domain 1"/>
    <property type="match status" value="1"/>
</dbReference>
<comment type="pathway">
    <text evidence="1">Bacterial outer membrane biogenesis; LPS O-antigen biosynthesis.</text>
</comment>
<evidence type="ECO:0000313" key="4">
    <source>
        <dbReference type="EMBL" id="RAI56222.1"/>
    </source>
</evidence>
<dbReference type="GO" id="GO:0047733">
    <property type="term" value="F:CDP-glucose 4,6-dehydratase activity"/>
    <property type="evidence" value="ECO:0007669"/>
    <property type="project" value="UniProtKB-EC"/>
</dbReference>
<keyword evidence="4" id="KW-0456">Lyase</keyword>
<dbReference type="EMBL" id="QLIX01000025">
    <property type="protein sequence ID" value="RAI56222.1"/>
    <property type="molecule type" value="Genomic_DNA"/>
</dbReference>
<feature type="domain" description="NAD-dependent epimerase/dehydratase" evidence="3">
    <location>
        <begin position="15"/>
        <end position="259"/>
    </location>
</feature>
<evidence type="ECO:0000259" key="3">
    <source>
        <dbReference type="Pfam" id="PF01370"/>
    </source>
</evidence>
<name>A0A327M223_9PROT</name>
<protein>
    <submittedName>
        <fullName evidence="4">CDP-glucose 4,6-dehydratase</fullName>
        <ecNumber evidence="4">4.2.1.45</ecNumber>
    </submittedName>
</protein>
<organism evidence="4 5">
    <name type="scientific">Roseicella frigidaeris</name>
    <dbReference type="NCBI Taxonomy" id="2230885"/>
    <lineage>
        <taxon>Bacteria</taxon>
        <taxon>Pseudomonadati</taxon>
        <taxon>Pseudomonadota</taxon>
        <taxon>Alphaproteobacteria</taxon>
        <taxon>Acetobacterales</taxon>
        <taxon>Roseomonadaceae</taxon>
        <taxon>Roseicella</taxon>
    </lineage>
</organism>
<proteinExistence type="inferred from homology"/>
<dbReference type="EC" id="4.2.1.45" evidence="4"/>
<evidence type="ECO:0000256" key="1">
    <source>
        <dbReference type="ARBA" id="ARBA00005125"/>
    </source>
</evidence>
<dbReference type="InterPro" id="IPR036291">
    <property type="entry name" value="NAD(P)-bd_dom_sf"/>
</dbReference>